<reference evidence="4 5" key="1">
    <citation type="submission" date="2020-04" db="EMBL/GenBank/DDBJ databases">
        <authorList>
            <person name="Alioto T."/>
            <person name="Alioto T."/>
            <person name="Gomez Garrido J."/>
        </authorList>
    </citation>
    <scope>NUCLEOTIDE SEQUENCE [LARGE SCALE GENOMIC DNA]</scope>
</reference>
<dbReference type="EMBL" id="CADEPI010000068">
    <property type="protein sequence ID" value="CAB3372115.1"/>
    <property type="molecule type" value="Genomic_DNA"/>
</dbReference>
<dbReference type="InterPro" id="IPR050271">
    <property type="entry name" value="UDP-glycosyltransferase"/>
</dbReference>
<dbReference type="CDD" id="cd03784">
    <property type="entry name" value="GT1_Gtf-like"/>
    <property type="match status" value="2"/>
</dbReference>
<evidence type="ECO:0000313" key="4">
    <source>
        <dbReference type="EMBL" id="CAB3372115.1"/>
    </source>
</evidence>
<dbReference type="InterPro" id="IPR035595">
    <property type="entry name" value="UDP_glycos_trans_CS"/>
</dbReference>
<dbReference type="SUPFAM" id="SSF53756">
    <property type="entry name" value="UDP-Glycosyltransferase/glycogen phosphorylase"/>
    <property type="match status" value="2"/>
</dbReference>
<name>A0A8S1CNU9_9INSE</name>
<keyword evidence="3" id="KW-0808">Transferase</keyword>
<comment type="caution">
    <text evidence="4">The sequence shown here is derived from an EMBL/GenBank/DDBJ whole genome shotgun (WGS) entry which is preliminary data.</text>
</comment>
<dbReference type="PANTHER" id="PTHR48043">
    <property type="entry name" value="EG:EG0003.4 PROTEIN-RELATED"/>
    <property type="match status" value="1"/>
</dbReference>
<evidence type="ECO:0000256" key="1">
    <source>
        <dbReference type="ARBA" id="ARBA00009995"/>
    </source>
</evidence>
<dbReference type="FunFam" id="3.40.50.2000:FF:000050">
    <property type="entry name" value="UDP-glucuronosyltransferase"/>
    <property type="match status" value="2"/>
</dbReference>
<evidence type="ECO:0000313" key="5">
    <source>
        <dbReference type="Proteomes" id="UP000494165"/>
    </source>
</evidence>
<dbReference type="Pfam" id="PF00201">
    <property type="entry name" value="UDPGT"/>
    <property type="match status" value="2"/>
</dbReference>
<gene>
    <name evidence="4" type="ORF">CLODIP_2_CD06514</name>
</gene>
<accession>A0A8S1CNU9</accession>
<evidence type="ECO:0000256" key="2">
    <source>
        <dbReference type="ARBA" id="ARBA00022676"/>
    </source>
</evidence>
<sequence length="1171" mass="130469">MFCASVRQNAFCSAVIDNSLLLRIHGLRLSLMENSKTFVYNRKRLYLLCSHRGEPSEPQPRLLLVSFSKMARAFAILLGLASAVMMLARSSEASLSFLVLIMFGGASHEMQLQHLGSKLVARGHRVTFIKFKYTHEPPPLFHENVTYIALTVDNSNGRVPMMTREKEGRFKIPMDHVWTNGLKPWRTPMEGAFTFYSMCDRLLGDTQLLRQLRLSRFDVSIADLLTNECGLALASSLGVPTVGYWNLAFNGCELPFSGGLSTPTGALPSFMSGYTDRMSFAQRAVNLFYHLVTDVMVRVHFVMIDWVVQKHLPGTPGSQALLANLSGVLANNDFSLDFPREYPPNVVNVGCMQCRQPKPLPQDLEDFMQSSGEHGVILFSFGSTVDLAAPAAPPRLLRKILASFARMPQKVLMKLAGELPANTSVPENVRIQRWVPQQDVLGHPKTRLFFTHCGMNGAMELVWHGVPAVTLPVFADQADVSAMLVDRGVALRVDKDSTVDEIFRALETVTLDQKFSHEAHRLKQIFRNQMNSPIERAVWFVEMVASTKGAEHLKLASRTQNLVQKHNLDVIAVVISILLVTFECLLVSRKSVSFIEMAREVASLLFLSSVLFQLLSSSDGSFNFLVVNMIGGASHEMQLQHISANLMARGHKVTFLKFKHTLEPSRLVHNNITYIDLTLDNSKGNIPMITREKEGRRDFLFRFQVPMDRAWTSGLTPWRIPMDGAFTLSSMCDRMLGDAKLMKQLRLSHFDVSIADLLTNECGLALASSLGVPTVGYWNLAFNGCELPFSGGLSTPTGALPSFMSGYTDRMSFAQRAVNLFYHLVTDVLLRVHFVMIDRVVQKHLPGTPSSKALLANLSGVLANNDFSIDFPREYPPNVVNVGCMQCRQPKPLPQDLDEFMSSSGEHGVILFSFGSTVDLTAHAAPSGLLQKILASFARMPQKVLMKLTGKLPANTSVPENVRIQRWVPQQDVLGHPKTRLFFTHCGMNGAMELVWHGVPAVTLPVFADQADVSAMLVDRGVALRVDKDFTVNEIVKTLQTVISNQKFSSESYRLKQIFRNRMTSPTERAVWFVEMGKLMPAASLARVKRAEKEMSDGKLLPLLPSSPRTMMLPKGGRILEVCMCVGCWQNAENPPITLKPRGAEAAMFSQLIRCTSERRETIPLVSYETL</sequence>
<comment type="similarity">
    <text evidence="1">Belongs to the UDP-glycosyltransferase family.</text>
</comment>
<evidence type="ECO:0008006" key="6">
    <source>
        <dbReference type="Google" id="ProtNLM"/>
    </source>
</evidence>
<dbReference type="AlphaFoldDB" id="A0A8S1CNU9"/>
<dbReference type="Proteomes" id="UP000494165">
    <property type="component" value="Unassembled WGS sequence"/>
</dbReference>
<dbReference type="InterPro" id="IPR002213">
    <property type="entry name" value="UDP_glucos_trans"/>
</dbReference>
<keyword evidence="2" id="KW-0328">Glycosyltransferase</keyword>
<protein>
    <recommendedName>
        <fullName evidence="6">Glucuronosyltransferase</fullName>
    </recommendedName>
</protein>
<evidence type="ECO:0000256" key="3">
    <source>
        <dbReference type="ARBA" id="ARBA00022679"/>
    </source>
</evidence>
<dbReference type="OrthoDB" id="5835829at2759"/>
<dbReference type="PANTHER" id="PTHR48043:SF145">
    <property type="entry name" value="FI06409P-RELATED"/>
    <property type="match status" value="1"/>
</dbReference>
<dbReference type="Gene3D" id="3.40.50.2000">
    <property type="entry name" value="Glycogen Phosphorylase B"/>
    <property type="match status" value="4"/>
</dbReference>
<keyword evidence="5" id="KW-1185">Reference proteome</keyword>
<proteinExistence type="inferred from homology"/>
<dbReference type="PROSITE" id="PS00375">
    <property type="entry name" value="UDPGT"/>
    <property type="match status" value="2"/>
</dbReference>
<dbReference type="GO" id="GO:0008194">
    <property type="term" value="F:UDP-glycosyltransferase activity"/>
    <property type="evidence" value="ECO:0007669"/>
    <property type="project" value="InterPro"/>
</dbReference>
<organism evidence="4 5">
    <name type="scientific">Cloeon dipterum</name>
    <dbReference type="NCBI Taxonomy" id="197152"/>
    <lineage>
        <taxon>Eukaryota</taxon>
        <taxon>Metazoa</taxon>
        <taxon>Ecdysozoa</taxon>
        <taxon>Arthropoda</taxon>
        <taxon>Hexapoda</taxon>
        <taxon>Insecta</taxon>
        <taxon>Pterygota</taxon>
        <taxon>Palaeoptera</taxon>
        <taxon>Ephemeroptera</taxon>
        <taxon>Pisciforma</taxon>
        <taxon>Baetidae</taxon>
        <taxon>Cloeon</taxon>
    </lineage>
</organism>